<reference evidence="1 2" key="1">
    <citation type="journal article" date="2013" name="Curr. Biol.">
        <title>The Genome of the Foraminiferan Reticulomyxa filosa.</title>
        <authorList>
            <person name="Glockner G."/>
            <person name="Hulsmann N."/>
            <person name="Schleicher M."/>
            <person name="Noegel A.A."/>
            <person name="Eichinger L."/>
            <person name="Gallinger C."/>
            <person name="Pawlowski J."/>
            <person name="Sierra R."/>
            <person name="Euteneuer U."/>
            <person name="Pillet L."/>
            <person name="Moustafa A."/>
            <person name="Platzer M."/>
            <person name="Groth M."/>
            <person name="Szafranski K."/>
            <person name="Schliwa M."/>
        </authorList>
    </citation>
    <scope>NUCLEOTIDE SEQUENCE [LARGE SCALE GENOMIC DNA]</scope>
</reference>
<accession>X6NNL4</accession>
<dbReference type="EMBL" id="ASPP01007543">
    <property type="protein sequence ID" value="ETO26962.1"/>
    <property type="molecule type" value="Genomic_DNA"/>
</dbReference>
<organism evidence="1 2">
    <name type="scientific">Reticulomyxa filosa</name>
    <dbReference type="NCBI Taxonomy" id="46433"/>
    <lineage>
        <taxon>Eukaryota</taxon>
        <taxon>Sar</taxon>
        <taxon>Rhizaria</taxon>
        <taxon>Retaria</taxon>
        <taxon>Foraminifera</taxon>
        <taxon>Monothalamids</taxon>
        <taxon>Reticulomyxidae</taxon>
        <taxon>Reticulomyxa</taxon>
    </lineage>
</organism>
<protein>
    <submittedName>
        <fullName evidence="1">Uncharacterized protein</fullName>
    </submittedName>
</protein>
<keyword evidence="2" id="KW-1185">Reference proteome</keyword>
<sequence length="98" mass="12018">MIFVRYHYTCNDISELNRLANNRNQKSNQIIYYIFGEHCMCIFVNKKINYKKKDKKLQKKNEMCDMQLNNNKEENMKKIIILKKKTIIKRKLNNKEKK</sequence>
<evidence type="ECO:0000313" key="1">
    <source>
        <dbReference type="EMBL" id="ETO26962.1"/>
    </source>
</evidence>
<gene>
    <name evidence="1" type="ORF">RFI_10173</name>
</gene>
<proteinExistence type="predicted"/>
<name>X6NNL4_RETFI</name>
<dbReference type="AlphaFoldDB" id="X6NNL4"/>
<evidence type="ECO:0000313" key="2">
    <source>
        <dbReference type="Proteomes" id="UP000023152"/>
    </source>
</evidence>
<dbReference type="Proteomes" id="UP000023152">
    <property type="component" value="Unassembled WGS sequence"/>
</dbReference>
<comment type="caution">
    <text evidence="1">The sequence shown here is derived from an EMBL/GenBank/DDBJ whole genome shotgun (WGS) entry which is preliminary data.</text>
</comment>